<dbReference type="SUPFAM" id="SSF46785">
    <property type="entry name" value="Winged helix' DNA-binding domain"/>
    <property type="match status" value="1"/>
</dbReference>
<accession>A0A4D6HJX0</accession>
<reference evidence="2 3" key="1">
    <citation type="journal article" date="2019" name="Nat. Commun.">
        <title>A new type of DNA phosphorothioation-based antiviral system in archaea.</title>
        <authorList>
            <person name="Xiong L."/>
            <person name="Liu S."/>
            <person name="Chen S."/>
            <person name="Xiao Y."/>
            <person name="Zhu B."/>
            <person name="Gao Y."/>
            <person name="Zhang Y."/>
            <person name="Chen B."/>
            <person name="Luo J."/>
            <person name="Deng Z."/>
            <person name="Chen X."/>
            <person name="Wang L."/>
            <person name="Chen S."/>
        </authorList>
    </citation>
    <scope>NUCLEOTIDE SEQUENCE [LARGE SCALE GENOMIC DNA]</scope>
    <source>
        <strain evidence="2 3">JCM 10635</strain>
    </source>
</reference>
<name>A0A4D6HJX0_9EURY</name>
<dbReference type="InterPro" id="IPR036388">
    <property type="entry name" value="WH-like_DNA-bd_sf"/>
</dbReference>
<dbReference type="EMBL" id="CP031305">
    <property type="protein sequence ID" value="QCC53352.1"/>
    <property type="molecule type" value="Genomic_DNA"/>
</dbReference>
<evidence type="ECO:0000259" key="1">
    <source>
        <dbReference type="Pfam" id="PF01978"/>
    </source>
</evidence>
<dbReference type="Proteomes" id="UP000296822">
    <property type="component" value="Chromosome"/>
</dbReference>
<protein>
    <submittedName>
        <fullName evidence="2">Transcriptional regulator</fullName>
    </submittedName>
</protein>
<evidence type="ECO:0000313" key="2">
    <source>
        <dbReference type="EMBL" id="QCC53352.1"/>
    </source>
</evidence>
<dbReference type="InterPro" id="IPR002831">
    <property type="entry name" value="Tscrpt_reg_TrmB_N"/>
</dbReference>
<organism evidence="2 3">
    <name type="scientific">Natronorubrum bangense</name>
    <dbReference type="NCBI Taxonomy" id="61858"/>
    <lineage>
        <taxon>Archaea</taxon>
        <taxon>Methanobacteriati</taxon>
        <taxon>Methanobacteriota</taxon>
        <taxon>Stenosarchaea group</taxon>
        <taxon>Halobacteria</taxon>
        <taxon>Halobacteriales</taxon>
        <taxon>Natrialbaceae</taxon>
        <taxon>Natronorubrum</taxon>
    </lineage>
</organism>
<feature type="domain" description="Transcription regulator TrmB N-terminal" evidence="1">
    <location>
        <begin position="19"/>
        <end position="93"/>
    </location>
</feature>
<evidence type="ECO:0000313" key="3">
    <source>
        <dbReference type="Proteomes" id="UP000296822"/>
    </source>
</evidence>
<gene>
    <name evidence="2" type="ORF">DV706_01945</name>
</gene>
<dbReference type="KEGG" id="nbg:DV706_01945"/>
<sequence length="139" mass="16036">MADSMAEQLQQEMVCEGLLECIHGLKQLDKECYRVLVESDEPLTIDDVADRVDRERSTAYRSIQRLLQSGFIQKEQVNYEQGGYYHVYASTDPSQIANDMQRMLNDWYAKMGQLIQEFEDKYEDVDDSATDDSATTVES</sequence>
<dbReference type="InterPro" id="IPR036390">
    <property type="entry name" value="WH_DNA-bd_sf"/>
</dbReference>
<dbReference type="GeneID" id="39849989"/>
<proteinExistence type="predicted"/>
<dbReference type="Pfam" id="PF01978">
    <property type="entry name" value="TrmB"/>
    <property type="match status" value="1"/>
</dbReference>
<dbReference type="AlphaFoldDB" id="A0A4D6HJX0"/>
<dbReference type="RefSeq" id="WP_006066840.1">
    <property type="nucleotide sequence ID" value="NZ_CP031305.1"/>
</dbReference>
<dbReference type="Gene3D" id="1.10.10.10">
    <property type="entry name" value="Winged helix-like DNA-binding domain superfamily/Winged helix DNA-binding domain"/>
    <property type="match status" value="1"/>
</dbReference>